<dbReference type="PANTHER" id="PTHR39203:SF1">
    <property type="entry name" value="CYTOPLASMIC PROTEIN"/>
    <property type="match status" value="1"/>
</dbReference>
<accession>A0A3M3XL26</accession>
<dbReference type="EMBL" id="LS483372">
    <property type="protein sequence ID" value="SQF92717.1"/>
    <property type="molecule type" value="Genomic_DNA"/>
</dbReference>
<protein>
    <submittedName>
        <fullName evidence="1">ASCH domain</fullName>
    </submittedName>
</protein>
<dbReference type="PANTHER" id="PTHR39203">
    <property type="entry name" value="CYTOPLASMIC PROTEIN-RELATED"/>
    <property type="match status" value="1"/>
</dbReference>
<dbReference type="InterPro" id="IPR009326">
    <property type="entry name" value="DUF984"/>
</dbReference>
<dbReference type="PIRSF" id="PIRSF021320">
    <property type="entry name" value="DUF984"/>
    <property type="match status" value="1"/>
</dbReference>
<evidence type="ECO:0000313" key="2">
    <source>
        <dbReference type="Proteomes" id="UP000248640"/>
    </source>
</evidence>
<dbReference type="CDD" id="cd06553">
    <property type="entry name" value="ASCH_Ef3133_like"/>
    <property type="match status" value="1"/>
</dbReference>
<name>A0A3M3XL26_PSEFL</name>
<dbReference type="InterPro" id="IPR015947">
    <property type="entry name" value="PUA-like_sf"/>
</dbReference>
<dbReference type="GeneID" id="61634135"/>
<dbReference type="InterPro" id="IPR007374">
    <property type="entry name" value="ASCH_domain"/>
</dbReference>
<dbReference type="Gene3D" id="3.10.400.10">
    <property type="entry name" value="Sulfate adenylyltransferase"/>
    <property type="match status" value="1"/>
</dbReference>
<evidence type="ECO:0000313" key="1">
    <source>
        <dbReference type="EMBL" id="SQF92717.1"/>
    </source>
</evidence>
<reference evidence="1 2" key="1">
    <citation type="submission" date="2018-06" db="EMBL/GenBank/DDBJ databases">
        <authorList>
            <consortium name="Pathogen Informatics"/>
            <person name="Doyle S."/>
        </authorList>
    </citation>
    <scope>NUCLEOTIDE SEQUENCE [LARGE SCALE GENOMIC DNA]</scope>
    <source>
        <strain evidence="1 2">NCTC10038</strain>
    </source>
</reference>
<organism evidence="1 2">
    <name type="scientific">Pseudomonas fluorescens</name>
    <dbReference type="NCBI Taxonomy" id="294"/>
    <lineage>
        <taxon>Bacteria</taxon>
        <taxon>Pseudomonadati</taxon>
        <taxon>Pseudomonadota</taxon>
        <taxon>Gammaproteobacteria</taxon>
        <taxon>Pseudomonadales</taxon>
        <taxon>Pseudomonadaceae</taxon>
        <taxon>Pseudomonas</taxon>
    </lineage>
</organism>
<dbReference type="AlphaFoldDB" id="A0A3M3XL26"/>
<dbReference type="SUPFAM" id="SSF88697">
    <property type="entry name" value="PUA domain-like"/>
    <property type="match status" value="1"/>
</dbReference>
<dbReference type="SMART" id="SM01022">
    <property type="entry name" value="ASCH"/>
    <property type="match status" value="1"/>
</dbReference>
<dbReference type="RefSeq" id="WP_053258014.1">
    <property type="nucleotide sequence ID" value="NZ_CBCRXZ010000001.1"/>
</dbReference>
<proteinExistence type="predicted"/>
<dbReference type="Pfam" id="PF04266">
    <property type="entry name" value="ASCH"/>
    <property type="match status" value="1"/>
</dbReference>
<gene>
    <name evidence="1" type="ORF">NCTC10038_04170</name>
</gene>
<dbReference type="Proteomes" id="UP000248640">
    <property type="component" value="Chromosome 1"/>
</dbReference>
<sequence length="138" mass="15178">MDDLTLRYPGATAGAFGDTPEMADELADLVAKGIKTASCCSLSSFKHDDQSSAIGGYSIVLNSQGEPVCVIRVISTRITRYCDVDQDFARKEGEGDLSLRYWQQGHKAFFQREGAFDAAMELVAEEFELVEVVKDKAR</sequence>